<dbReference type="RefSeq" id="XP_016765062.1">
    <property type="nucleotide sequence ID" value="XM_016903435.1"/>
</dbReference>
<feature type="compositionally biased region" description="Low complexity" evidence="1">
    <location>
        <begin position="181"/>
        <end position="194"/>
    </location>
</feature>
<reference evidence="2 3" key="1">
    <citation type="journal article" date="2012" name="PLoS Pathog.">
        <title>Diverse lifestyles and strategies of plant pathogenesis encoded in the genomes of eighteen Dothideomycetes fungi.</title>
        <authorList>
            <person name="Ohm R.A."/>
            <person name="Feau N."/>
            <person name="Henrissat B."/>
            <person name="Schoch C.L."/>
            <person name="Horwitz B.A."/>
            <person name="Barry K.W."/>
            <person name="Condon B.J."/>
            <person name="Copeland A.C."/>
            <person name="Dhillon B."/>
            <person name="Glaser F."/>
            <person name="Hesse C.N."/>
            <person name="Kosti I."/>
            <person name="LaButti K."/>
            <person name="Lindquist E.A."/>
            <person name="Lucas S."/>
            <person name="Salamov A.A."/>
            <person name="Bradshaw R.E."/>
            <person name="Ciuffetti L."/>
            <person name="Hamelin R.C."/>
            <person name="Kema G.H.J."/>
            <person name="Lawrence C."/>
            <person name="Scott J.A."/>
            <person name="Spatafora J.W."/>
            <person name="Turgeon B.G."/>
            <person name="de Wit P.J.G.M."/>
            <person name="Zhong S."/>
            <person name="Goodwin S.B."/>
            <person name="Grigoriev I.V."/>
        </authorList>
    </citation>
    <scope>NUCLEOTIDE SEQUENCE [LARGE SCALE GENOMIC DNA]</scope>
    <source>
        <strain evidence="2 3">SO2202</strain>
    </source>
</reference>
<accession>N1QI65</accession>
<dbReference type="eggNOG" id="ENOG502TE7H">
    <property type="taxonomic scope" value="Eukaryota"/>
</dbReference>
<feature type="compositionally biased region" description="Basic and acidic residues" evidence="1">
    <location>
        <begin position="160"/>
        <end position="180"/>
    </location>
</feature>
<feature type="compositionally biased region" description="Basic and acidic residues" evidence="1">
    <location>
        <begin position="140"/>
        <end position="149"/>
    </location>
</feature>
<dbReference type="EMBL" id="KB456260">
    <property type="protein sequence ID" value="EMF16941.1"/>
    <property type="molecule type" value="Genomic_DNA"/>
</dbReference>
<feature type="region of interest" description="Disordered" evidence="1">
    <location>
        <begin position="58"/>
        <end position="218"/>
    </location>
</feature>
<dbReference type="AlphaFoldDB" id="N1QI65"/>
<feature type="compositionally biased region" description="Basic and acidic residues" evidence="1">
    <location>
        <begin position="64"/>
        <end position="84"/>
    </location>
</feature>
<dbReference type="GeneID" id="27900572"/>
<name>N1QI65_SPHMS</name>
<evidence type="ECO:0000313" key="2">
    <source>
        <dbReference type="EMBL" id="EMF16941.1"/>
    </source>
</evidence>
<dbReference type="Proteomes" id="UP000016931">
    <property type="component" value="Unassembled WGS sequence"/>
</dbReference>
<keyword evidence="3" id="KW-1185">Reference proteome</keyword>
<organism evidence="2 3">
    <name type="scientific">Sphaerulina musiva (strain SO2202)</name>
    <name type="common">Poplar stem canker fungus</name>
    <name type="synonym">Septoria musiva</name>
    <dbReference type="NCBI Taxonomy" id="692275"/>
    <lineage>
        <taxon>Eukaryota</taxon>
        <taxon>Fungi</taxon>
        <taxon>Dikarya</taxon>
        <taxon>Ascomycota</taxon>
        <taxon>Pezizomycotina</taxon>
        <taxon>Dothideomycetes</taxon>
        <taxon>Dothideomycetidae</taxon>
        <taxon>Mycosphaerellales</taxon>
        <taxon>Mycosphaerellaceae</taxon>
        <taxon>Sphaerulina</taxon>
    </lineage>
</organism>
<dbReference type="OrthoDB" id="3648960at2759"/>
<evidence type="ECO:0000313" key="3">
    <source>
        <dbReference type="Proteomes" id="UP000016931"/>
    </source>
</evidence>
<dbReference type="HOGENOM" id="CLU_1042684_0_0_1"/>
<protein>
    <submittedName>
        <fullName evidence="2">Uncharacterized protein</fullName>
    </submittedName>
</protein>
<gene>
    <name evidence="2" type="ORF">SEPMUDRAFT_146067</name>
</gene>
<feature type="compositionally biased region" description="Basic residues" evidence="1">
    <location>
        <begin position="85"/>
        <end position="103"/>
    </location>
</feature>
<proteinExistence type="predicted"/>
<sequence length="267" mass="30361">MPKVYRRTLQTYIDRCAADGAFEQRTYCPSSSQNSAQASLLRDDNANMRNAMLEVITTLPAEPPARDLPDMSRLKIRSHDDDRRPRMRSRSRRRSRSRSRRRHRDDDSYHRSARSTPMHTPRKDVRFFDESPPPRSRKAVVPDRPKSYARDAPPIALGESAKDTARRLYTDHRRHYREDSASSASLAGSRGGSRVTSGANSPVSARRPDPVERLKTRRPGVDRVYSADTVRRGDLAATSNVADAGSAMLLPMDLRPSMGHRRWHSRS</sequence>
<evidence type="ECO:0000256" key="1">
    <source>
        <dbReference type="SAM" id="MobiDB-lite"/>
    </source>
</evidence>